<reference evidence="9 10" key="1">
    <citation type="submission" date="2024-03" db="EMBL/GenBank/DDBJ databases">
        <title>Human intestinal bacterial collection.</title>
        <authorList>
            <person name="Pauvert C."/>
            <person name="Hitch T.C.A."/>
            <person name="Clavel T."/>
        </authorList>
    </citation>
    <scope>NUCLEOTIDE SEQUENCE [LARGE SCALE GENOMIC DNA]</scope>
    <source>
        <strain evidence="9 10">CLA-AA-H95</strain>
    </source>
</reference>
<keyword evidence="5 7" id="KW-1133">Transmembrane helix</keyword>
<evidence type="ECO:0000256" key="3">
    <source>
        <dbReference type="ARBA" id="ARBA00022679"/>
    </source>
</evidence>
<evidence type="ECO:0000256" key="1">
    <source>
        <dbReference type="ARBA" id="ARBA00007150"/>
    </source>
</evidence>
<dbReference type="Pfam" id="PF01790">
    <property type="entry name" value="LGT"/>
    <property type="match status" value="1"/>
</dbReference>
<feature type="transmembrane region" description="Helical" evidence="7">
    <location>
        <begin position="260"/>
        <end position="282"/>
    </location>
</feature>
<comment type="subcellular location">
    <subcellularLocation>
        <location evidence="7">Cell membrane</location>
        <topology evidence="7">Multi-pass membrane protein</topology>
    </subcellularLocation>
</comment>
<dbReference type="RefSeq" id="WP_022215341.1">
    <property type="nucleotide sequence ID" value="NZ_JBBMEI010000003.1"/>
</dbReference>
<keyword evidence="6 7" id="KW-0472">Membrane</keyword>
<sequence>MNMSIRFPHLGIDLGYVGKTVSVFGFELTIYGILVMAGMLLGLTVVVLQAKRQNQDQNLYLEALIPGVVFGVICARACYIALNWKLFADEPTRALWDLRTGGLSFYGGFAGGVIALAVFCKIRKLSFGRMADTLSIGLVSSQMIGTWGNFFSREFIGTSTDSIFAMQIPVETVGSMELTSEMQKHLVKAGDVSWVQVHPLWFYESLWCLLLLVILLAYTKRKKFQGEIFMRYLAGYALGNAGIEWLRSGRPYIPGTHLPVLIPILLGIFVIFSIVATVRRILSKKREKFQKRRMEERYASEEKSSRGYQNMQSFEDVSDEFRGIFSETGESTSETEPDITEKSDELPKPISDSGQTEDEIK</sequence>
<dbReference type="EC" id="2.5.1.145" evidence="7"/>
<comment type="pathway">
    <text evidence="7">Protein modification; lipoprotein biosynthesis (diacylglyceryl transfer).</text>
</comment>
<feature type="compositionally biased region" description="Polar residues" evidence="8">
    <location>
        <begin position="306"/>
        <end position="315"/>
    </location>
</feature>
<dbReference type="PANTHER" id="PTHR30589:SF0">
    <property type="entry name" value="PHOSPHATIDYLGLYCEROL--PROLIPOPROTEIN DIACYLGLYCERYL TRANSFERASE"/>
    <property type="match status" value="1"/>
</dbReference>
<dbReference type="Proteomes" id="UP001446032">
    <property type="component" value="Unassembled WGS sequence"/>
</dbReference>
<comment type="similarity">
    <text evidence="1 7">Belongs to the Lgt family.</text>
</comment>
<keyword evidence="2 7" id="KW-1003">Cell membrane</keyword>
<evidence type="ECO:0000256" key="8">
    <source>
        <dbReference type="SAM" id="MobiDB-lite"/>
    </source>
</evidence>
<feature type="transmembrane region" description="Helical" evidence="7">
    <location>
        <begin position="200"/>
        <end position="218"/>
    </location>
</feature>
<feature type="compositionally biased region" description="Basic and acidic residues" evidence="8">
    <location>
        <begin position="293"/>
        <end position="305"/>
    </location>
</feature>
<dbReference type="HAMAP" id="MF_01147">
    <property type="entry name" value="Lgt"/>
    <property type="match status" value="1"/>
</dbReference>
<proteinExistence type="inferred from homology"/>
<evidence type="ECO:0000256" key="4">
    <source>
        <dbReference type="ARBA" id="ARBA00022692"/>
    </source>
</evidence>
<evidence type="ECO:0000313" key="10">
    <source>
        <dbReference type="Proteomes" id="UP001446032"/>
    </source>
</evidence>
<name>A0ABV1AIF1_9FIRM</name>
<dbReference type="EMBL" id="JBBMEI010000003">
    <property type="protein sequence ID" value="MEQ2357151.1"/>
    <property type="molecule type" value="Genomic_DNA"/>
</dbReference>
<keyword evidence="4 7" id="KW-0812">Transmembrane</keyword>
<protein>
    <recommendedName>
        <fullName evidence="7">Phosphatidylglycerol--prolipoprotein diacylglyceryl transferase</fullName>
        <ecNumber evidence="7">2.5.1.145</ecNumber>
    </recommendedName>
</protein>
<dbReference type="GO" id="GO:0016757">
    <property type="term" value="F:glycosyltransferase activity"/>
    <property type="evidence" value="ECO:0007669"/>
    <property type="project" value="UniProtKB-KW"/>
</dbReference>
<comment type="catalytic activity">
    <reaction evidence="7">
        <text>L-cysteinyl-[prolipoprotein] + a 1,2-diacyl-sn-glycero-3-phospho-(1'-sn-glycerol) = an S-1,2-diacyl-sn-glyceryl-L-cysteinyl-[prolipoprotein] + sn-glycerol 1-phosphate + H(+)</text>
        <dbReference type="Rhea" id="RHEA:56712"/>
        <dbReference type="Rhea" id="RHEA-COMP:14679"/>
        <dbReference type="Rhea" id="RHEA-COMP:14680"/>
        <dbReference type="ChEBI" id="CHEBI:15378"/>
        <dbReference type="ChEBI" id="CHEBI:29950"/>
        <dbReference type="ChEBI" id="CHEBI:57685"/>
        <dbReference type="ChEBI" id="CHEBI:64716"/>
        <dbReference type="ChEBI" id="CHEBI:140658"/>
        <dbReference type="EC" id="2.5.1.145"/>
    </reaction>
</comment>
<comment type="caution">
    <text evidence="9">The sequence shown here is derived from an EMBL/GenBank/DDBJ whole genome shotgun (WGS) entry which is preliminary data.</text>
</comment>
<organism evidence="9 10">
    <name type="scientific">Blautia intestinihominis</name>
    <dbReference type="NCBI Taxonomy" id="3133152"/>
    <lineage>
        <taxon>Bacteria</taxon>
        <taxon>Bacillati</taxon>
        <taxon>Bacillota</taxon>
        <taxon>Clostridia</taxon>
        <taxon>Lachnospirales</taxon>
        <taxon>Lachnospiraceae</taxon>
        <taxon>Blautia</taxon>
    </lineage>
</organism>
<keyword evidence="10" id="KW-1185">Reference proteome</keyword>
<accession>A0ABV1AIF1</accession>
<dbReference type="PANTHER" id="PTHR30589">
    <property type="entry name" value="PROLIPOPROTEIN DIACYLGLYCERYL TRANSFERASE"/>
    <property type="match status" value="1"/>
</dbReference>
<feature type="transmembrane region" description="Helical" evidence="7">
    <location>
        <begin position="230"/>
        <end position="248"/>
    </location>
</feature>
<evidence type="ECO:0000256" key="6">
    <source>
        <dbReference type="ARBA" id="ARBA00023136"/>
    </source>
</evidence>
<keyword evidence="3 7" id="KW-0808">Transferase</keyword>
<gene>
    <name evidence="7" type="primary">lgt</name>
    <name evidence="9" type="ORF">WMO75_02130</name>
</gene>
<evidence type="ECO:0000256" key="2">
    <source>
        <dbReference type="ARBA" id="ARBA00022475"/>
    </source>
</evidence>
<dbReference type="InterPro" id="IPR001640">
    <property type="entry name" value="Lgt"/>
</dbReference>
<keyword evidence="9" id="KW-0328">Glycosyltransferase</keyword>
<evidence type="ECO:0000313" key="9">
    <source>
        <dbReference type="EMBL" id="MEQ2357151.1"/>
    </source>
</evidence>
<comment type="function">
    <text evidence="7">Catalyzes the transfer of the diacylglyceryl group from phosphatidylglycerol to the sulfhydryl group of the N-terminal cysteine of a prolipoprotein, the first step in the formation of mature lipoproteins.</text>
</comment>
<evidence type="ECO:0000256" key="5">
    <source>
        <dbReference type="ARBA" id="ARBA00022989"/>
    </source>
</evidence>
<feature type="transmembrane region" description="Helical" evidence="7">
    <location>
        <begin position="102"/>
        <end position="122"/>
    </location>
</feature>
<feature type="transmembrane region" description="Helical" evidence="7">
    <location>
        <begin position="60"/>
        <end position="82"/>
    </location>
</feature>
<evidence type="ECO:0000256" key="7">
    <source>
        <dbReference type="HAMAP-Rule" id="MF_01147"/>
    </source>
</evidence>
<feature type="region of interest" description="Disordered" evidence="8">
    <location>
        <begin position="293"/>
        <end position="361"/>
    </location>
</feature>
<feature type="transmembrane region" description="Helical" evidence="7">
    <location>
        <begin position="134"/>
        <end position="152"/>
    </location>
</feature>
<feature type="transmembrane region" description="Helical" evidence="7">
    <location>
        <begin position="28"/>
        <end position="48"/>
    </location>
</feature>
<comment type="caution">
    <text evidence="7">Lacks conserved residue(s) required for the propagation of feature annotation.</text>
</comment>